<dbReference type="AlphaFoldDB" id="A0ABD0Z0D9"/>
<name>A0ABD0Z0D9_9HEMI</name>
<organism evidence="2 3">
    <name type="scientific">Ranatra chinensis</name>
    <dbReference type="NCBI Taxonomy" id="642074"/>
    <lineage>
        <taxon>Eukaryota</taxon>
        <taxon>Metazoa</taxon>
        <taxon>Ecdysozoa</taxon>
        <taxon>Arthropoda</taxon>
        <taxon>Hexapoda</taxon>
        <taxon>Insecta</taxon>
        <taxon>Pterygota</taxon>
        <taxon>Neoptera</taxon>
        <taxon>Paraneoptera</taxon>
        <taxon>Hemiptera</taxon>
        <taxon>Heteroptera</taxon>
        <taxon>Panheteroptera</taxon>
        <taxon>Nepomorpha</taxon>
        <taxon>Nepidae</taxon>
        <taxon>Ranatrinae</taxon>
        <taxon>Ranatra</taxon>
    </lineage>
</organism>
<accession>A0ABD0Z0D9</accession>
<keyword evidence="3" id="KW-1185">Reference proteome</keyword>
<dbReference type="Proteomes" id="UP001558652">
    <property type="component" value="Unassembled WGS sequence"/>
</dbReference>
<evidence type="ECO:0000313" key="3">
    <source>
        <dbReference type="Proteomes" id="UP001558652"/>
    </source>
</evidence>
<evidence type="ECO:0000256" key="1">
    <source>
        <dbReference type="SAM" id="MobiDB-lite"/>
    </source>
</evidence>
<feature type="region of interest" description="Disordered" evidence="1">
    <location>
        <begin position="1"/>
        <end position="57"/>
    </location>
</feature>
<comment type="caution">
    <text evidence="2">The sequence shown here is derived from an EMBL/GenBank/DDBJ whole genome shotgun (WGS) entry which is preliminary data.</text>
</comment>
<feature type="compositionally biased region" description="Basic residues" evidence="1">
    <location>
        <begin position="1"/>
        <end position="10"/>
    </location>
</feature>
<dbReference type="EMBL" id="JBFDAA010000008">
    <property type="protein sequence ID" value="KAL1129593.1"/>
    <property type="molecule type" value="Genomic_DNA"/>
</dbReference>
<reference evidence="2 3" key="1">
    <citation type="submission" date="2024-07" db="EMBL/GenBank/DDBJ databases">
        <title>Chromosome-level genome assembly of the water stick insect Ranatra chinensis (Heteroptera: Nepidae).</title>
        <authorList>
            <person name="Liu X."/>
        </authorList>
    </citation>
    <scope>NUCLEOTIDE SEQUENCE [LARGE SCALE GENOMIC DNA]</scope>
    <source>
        <strain evidence="2">Cailab_2021Rc</strain>
        <tissue evidence="2">Muscle</tissue>
    </source>
</reference>
<evidence type="ECO:0000313" key="2">
    <source>
        <dbReference type="EMBL" id="KAL1129593.1"/>
    </source>
</evidence>
<proteinExistence type="predicted"/>
<feature type="compositionally biased region" description="Polar residues" evidence="1">
    <location>
        <begin position="24"/>
        <end position="33"/>
    </location>
</feature>
<protein>
    <submittedName>
        <fullName evidence="2">Uncharacterized protein</fullName>
    </submittedName>
</protein>
<sequence length="106" mass="12682">MRGTHQQKYKKTLEAKKSWRFTPSPEQDSSSGHTPGRRYTKLQYGSHETGTNSHHCHQHRHRIHITHVIQDRPQPTRLVSEDDDTFLRFCWDEKHTCCHYLSFCYC</sequence>
<gene>
    <name evidence="2" type="ORF">AAG570_012538</name>
</gene>